<dbReference type="GO" id="GO:0003677">
    <property type="term" value="F:DNA binding"/>
    <property type="evidence" value="ECO:0007669"/>
    <property type="project" value="UniProtKB-KW"/>
</dbReference>
<dbReference type="PRINTS" id="PR01848">
    <property type="entry name" value="U2AUXFACTOR"/>
</dbReference>
<dbReference type="InterPro" id="IPR009145">
    <property type="entry name" value="U2AF_small"/>
</dbReference>
<dbReference type="SMART" id="SM00360">
    <property type="entry name" value="RRM"/>
    <property type="match status" value="1"/>
</dbReference>
<keyword evidence="2" id="KW-0677">Repeat</keyword>
<dbReference type="GO" id="GO:0003723">
    <property type="term" value="F:RNA binding"/>
    <property type="evidence" value="ECO:0007669"/>
    <property type="project" value="UniProtKB-UniRule"/>
</dbReference>
<dbReference type="InterPro" id="IPR035979">
    <property type="entry name" value="RBD_domain_sf"/>
</dbReference>
<evidence type="ECO:0000313" key="13">
    <source>
        <dbReference type="Proteomes" id="UP001154282"/>
    </source>
</evidence>
<keyword evidence="1 8" id="KW-0479">Metal-binding</keyword>
<feature type="region of interest" description="Disordered" evidence="9">
    <location>
        <begin position="428"/>
        <end position="453"/>
    </location>
</feature>
<keyword evidence="5 7" id="KW-0694">RNA-binding</keyword>
<feature type="domain" description="C3H1-type" evidence="11">
    <location>
        <begin position="360"/>
        <end position="390"/>
    </location>
</feature>
<feature type="compositionally biased region" description="Basic and acidic residues" evidence="9">
    <location>
        <begin position="537"/>
        <end position="558"/>
    </location>
</feature>
<dbReference type="EMBL" id="CAMGYJ010000002">
    <property type="protein sequence ID" value="CAI0376768.1"/>
    <property type="molecule type" value="Genomic_DNA"/>
</dbReference>
<feature type="compositionally biased region" description="Basic and acidic residues" evidence="9">
    <location>
        <begin position="513"/>
        <end position="522"/>
    </location>
</feature>
<dbReference type="InterPro" id="IPR012677">
    <property type="entry name" value="Nucleotide-bd_a/b_plait_sf"/>
</dbReference>
<feature type="zinc finger region" description="C3H1-type" evidence="8">
    <location>
        <begin position="226"/>
        <end position="254"/>
    </location>
</feature>
<accession>A0AAV0GVS2</accession>
<dbReference type="GO" id="GO:0008270">
    <property type="term" value="F:zinc ion binding"/>
    <property type="evidence" value="ECO:0007669"/>
    <property type="project" value="UniProtKB-KW"/>
</dbReference>
<dbReference type="SMART" id="SM00356">
    <property type="entry name" value="ZnF_C3H1"/>
    <property type="match status" value="2"/>
</dbReference>
<evidence type="ECO:0000256" key="7">
    <source>
        <dbReference type="PROSITE-ProRule" id="PRU00176"/>
    </source>
</evidence>
<dbReference type="PROSITE" id="PS50102">
    <property type="entry name" value="RRM"/>
    <property type="match status" value="1"/>
</dbReference>
<evidence type="ECO:0000256" key="2">
    <source>
        <dbReference type="ARBA" id="ARBA00022737"/>
    </source>
</evidence>
<comment type="caution">
    <text evidence="12">The sequence shown here is derived from an EMBL/GenBank/DDBJ whole genome shotgun (WGS) entry which is preliminary data.</text>
</comment>
<keyword evidence="4 8" id="KW-0862">Zinc</keyword>
<feature type="zinc finger region" description="C3H1-type" evidence="8">
    <location>
        <begin position="360"/>
        <end position="390"/>
    </location>
</feature>
<keyword evidence="3 8" id="KW-0863">Zinc-finger</keyword>
<feature type="region of interest" description="Disordered" evidence="9">
    <location>
        <begin position="174"/>
        <end position="205"/>
    </location>
</feature>
<protein>
    <recommendedName>
        <fullName evidence="14">Zinc finger CCCH domain-containing protein 5</fullName>
    </recommendedName>
</protein>
<evidence type="ECO:0000256" key="9">
    <source>
        <dbReference type="SAM" id="MobiDB-lite"/>
    </source>
</evidence>
<proteinExistence type="predicted"/>
<feature type="domain" description="RRM" evidence="10">
    <location>
        <begin position="258"/>
        <end position="358"/>
    </location>
</feature>
<feature type="compositionally biased region" description="Basic residues" evidence="9">
    <location>
        <begin position="631"/>
        <end position="641"/>
    </location>
</feature>
<dbReference type="PANTHER" id="PTHR12620">
    <property type="entry name" value="U2 SNRNP AUXILIARY FACTOR, SMALL SUBUNIT"/>
    <property type="match status" value="1"/>
</dbReference>
<feature type="region of interest" description="Disordered" evidence="9">
    <location>
        <begin position="484"/>
        <end position="704"/>
    </location>
</feature>
<feature type="compositionally biased region" description="Basic and acidic residues" evidence="9">
    <location>
        <begin position="484"/>
        <end position="499"/>
    </location>
</feature>
<dbReference type="GO" id="GO:0000398">
    <property type="term" value="P:mRNA splicing, via spliceosome"/>
    <property type="evidence" value="ECO:0007669"/>
    <property type="project" value="InterPro"/>
</dbReference>
<evidence type="ECO:0000256" key="6">
    <source>
        <dbReference type="ARBA" id="ARBA00023125"/>
    </source>
</evidence>
<feature type="compositionally biased region" description="Basic and acidic residues" evidence="9">
    <location>
        <begin position="56"/>
        <end position="125"/>
    </location>
</feature>
<feature type="compositionally biased region" description="Basic and acidic residues" evidence="9">
    <location>
        <begin position="441"/>
        <end position="453"/>
    </location>
</feature>
<feature type="region of interest" description="Disordered" evidence="9">
    <location>
        <begin position="1"/>
        <end position="150"/>
    </location>
</feature>
<evidence type="ECO:0008006" key="14">
    <source>
        <dbReference type="Google" id="ProtNLM"/>
    </source>
</evidence>
<feature type="compositionally biased region" description="Basic residues" evidence="9">
    <location>
        <begin position="41"/>
        <end position="55"/>
    </location>
</feature>
<reference evidence="12" key="1">
    <citation type="submission" date="2022-08" db="EMBL/GenBank/DDBJ databases">
        <authorList>
            <person name="Gutierrez-Valencia J."/>
        </authorList>
    </citation>
    <scope>NUCLEOTIDE SEQUENCE</scope>
</reference>
<dbReference type="Gene3D" id="3.30.70.330">
    <property type="match status" value="1"/>
</dbReference>
<evidence type="ECO:0000256" key="5">
    <source>
        <dbReference type="ARBA" id="ARBA00022884"/>
    </source>
</evidence>
<dbReference type="Proteomes" id="UP001154282">
    <property type="component" value="Unassembled WGS sequence"/>
</dbReference>
<evidence type="ECO:0000256" key="3">
    <source>
        <dbReference type="ARBA" id="ARBA00022771"/>
    </source>
</evidence>
<dbReference type="FunFam" id="3.30.70.330:FF:000318">
    <property type="entry name" value="Zinc finger CCCH domain-containing protein 5"/>
    <property type="match status" value="1"/>
</dbReference>
<dbReference type="AlphaFoldDB" id="A0AAV0GVS2"/>
<sequence length="704" mass="82855">MAEAERLIIGDEQGGEGEKEAQQVEGEARDEKTMVVAASRKEKRKDKKKMKRKQARKEIAAREREEEEERRNDPEEQKRLKEMEEEERLRMERDRKEFEERENKLLEEMELKRKAEEEEAARREAEEEEEEEAKRRLQTPNEDGCDEDSNWEYVEEGPAEIIWQGNEIIVKKKRVRVPKKKADAQRKEDANRPTSNPLPPESEASTLSAQEMLENVAQQVPNFGTEQDKAHCPFHLKTGACRFGQRCSRVHFYPDKACTLVIKNMYSGPGLAWEQDEGLEYTDEEVDRSYEEFYEDVHTEFLKYGEIVNFKVCRNSSSHLRGNMYVHYKSLDSAVLAYESINGRYFAGKQVTCEFVNITRWKVAICGEYMRSRLQNCSRGNSCNFIHCFRNPGGDYEWADWDKPPPRFWVQKMTALFGFSGDAESYEHKEGKIGSASSKENVNDTDRLRSRRSMSRDFGHWSDRRRDRDEYVHESAWEGRHIDNGQRPIRNLDERDRRHSGSRLDSTSEEEGWSDRDMDNKEGHRRSSRSRSRSSRNHYEENRKNDSKDVVSDEERKKGPQNGQPSHKRRTGTDRRKGRDREREKNSVKSPDDTIFSRRSEEVEDGDRWVDSRPHDCNDFDYQREKESRGRQHGKRRRHGGHDKEDSDGDNDDGRNDVSTKWSKQHSDRERSPTGSQSNRRRHSSRGRPEQHSSTTTYEDRWGA</sequence>
<feature type="compositionally biased region" description="Basic and acidic residues" evidence="9">
    <location>
        <begin position="16"/>
        <end position="33"/>
    </location>
</feature>
<evidence type="ECO:0000259" key="11">
    <source>
        <dbReference type="PROSITE" id="PS50103"/>
    </source>
</evidence>
<organism evidence="12 13">
    <name type="scientific">Linum tenue</name>
    <dbReference type="NCBI Taxonomy" id="586396"/>
    <lineage>
        <taxon>Eukaryota</taxon>
        <taxon>Viridiplantae</taxon>
        <taxon>Streptophyta</taxon>
        <taxon>Embryophyta</taxon>
        <taxon>Tracheophyta</taxon>
        <taxon>Spermatophyta</taxon>
        <taxon>Magnoliopsida</taxon>
        <taxon>eudicotyledons</taxon>
        <taxon>Gunneridae</taxon>
        <taxon>Pentapetalae</taxon>
        <taxon>rosids</taxon>
        <taxon>fabids</taxon>
        <taxon>Malpighiales</taxon>
        <taxon>Linaceae</taxon>
        <taxon>Linum</taxon>
    </lineage>
</organism>
<dbReference type="InterPro" id="IPR000504">
    <property type="entry name" value="RRM_dom"/>
</dbReference>
<evidence type="ECO:0000256" key="4">
    <source>
        <dbReference type="ARBA" id="ARBA00022833"/>
    </source>
</evidence>
<dbReference type="Pfam" id="PF00076">
    <property type="entry name" value="RRM_1"/>
    <property type="match status" value="1"/>
</dbReference>
<evidence type="ECO:0000256" key="1">
    <source>
        <dbReference type="ARBA" id="ARBA00022723"/>
    </source>
</evidence>
<feature type="domain" description="C3H1-type" evidence="11">
    <location>
        <begin position="226"/>
        <end position="254"/>
    </location>
</feature>
<feature type="compositionally biased region" description="Basic and acidic residues" evidence="9">
    <location>
        <begin position="571"/>
        <end position="630"/>
    </location>
</feature>
<dbReference type="Pfam" id="PF00642">
    <property type="entry name" value="zf-CCCH"/>
    <property type="match status" value="2"/>
</dbReference>
<evidence type="ECO:0000259" key="10">
    <source>
        <dbReference type="PROSITE" id="PS50102"/>
    </source>
</evidence>
<keyword evidence="6" id="KW-0238">DNA-binding</keyword>
<feature type="compositionally biased region" description="Basic residues" evidence="9">
    <location>
        <begin position="523"/>
        <end position="536"/>
    </location>
</feature>
<name>A0AAV0GVS2_9ROSI</name>
<dbReference type="SMART" id="SM00361">
    <property type="entry name" value="RRM_1"/>
    <property type="match status" value="1"/>
</dbReference>
<gene>
    <name evidence="12" type="ORF">LITE_LOCUS1169</name>
</gene>
<dbReference type="GO" id="GO:0089701">
    <property type="term" value="C:U2AF complex"/>
    <property type="evidence" value="ECO:0007669"/>
    <property type="project" value="InterPro"/>
</dbReference>
<keyword evidence="13" id="KW-1185">Reference proteome</keyword>
<dbReference type="InterPro" id="IPR000571">
    <property type="entry name" value="Znf_CCCH"/>
</dbReference>
<dbReference type="PROSITE" id="PS50103">
    <property type="entry name" value="ZF_C3H1"/>
    <property type="match status" value="2"/>
</dbReference>
<dbReference type="InterPro" id="IPR003954">
    <property type="entry name" value="RRM_euk-type"/>
</dbReference>
<evidence type="ECO:0000256" key="8">
    <source>
        <dbReference type="PROSITE-ProRule" id="PRU00723"/>
    </source>
</evidence>
<evidence type="ECO:0000313" key="12">
    <source>
        <dbReference type="EMBL" id="CAI0376768.1"/>
    </source>
</evidence>
<feature type="compositionally biased region" description="Basic and acidic residues" evidence="9">
    <location>
        <begin position="180"/>
        <end position="191"/>
    </location>
</feature>
<dbReference type="SUPFAM" id="SSF54928">
    <property type="entry name" value="RNA-binding domain, RBD"/>
    <property type="match status" value="1"/>
</dbReference>